<dbReference type="PANTHER" id="PTHR42945:SF1">
    <property type="entry name" value="HISTIDINE BIOSYNTHESIS BIFUNCTIONAL PROTEIN HIS7"/>
    <property type="match status" value="1"/>
</dbReference>
<evidence type="ECO:0000313" key="13">
    <source>
        <dbReference type="Proteomes" id="UP000257123"/>
    </source>
</evidence>
<evidence type="ECO:0000256" key="5">
    <source>
        <dbReference type="ARBA" id="ARBA00022801"/>
    </source>
</evidence>
<dbReference type="EMBL" id="DUJP01000038">
    <property type="protein sequence ID" value="HII48060.1"/>
    <property type="molecule type" value="Genomic_DNA"/>
</dbReference>
<evidence type="ECO:0000256" key="6">
    <source>
        <dbReference type="ARBA" id="ARBA00022840"/>
    </source>
</evidence>
<dbReference type="PANTHER" id="PTHR42945">
    <property type="entry name" value="HISTIDINE BIOSYNTHESIS BIFUNCTIONAL PROTEIN"/>
    <property type="match status" value="1"/>
</dbReference>
<keyword evidence="3 8" id="KW-0028">Amino-acid biosynthesis</keyword>
<dbReference type="Gene3D" id="1.10.287.1080">
    <property type="entry name" value="MazG-like"/>
    <property type="match status" value="1"/>
</dbReference>
<dbReference type="SMR" id="A0A371R3X6"/>
<dbReference type="EMBL" id="NMUE01000001">
    <property type="protein sequence ID" value="RFA98499.1"/>
    <property type="molecule type" value="Genomic_DNA"/>
</dbReference>
<reference evidence="12 13" key="1">
    <citation type="submission" date="2017-07" db="EMBL/GenBank/DDBJ databases">
        <title>Draft genome sequence of aerobic hyperthermophilic archaea, Pyrobaculum aerophilum YKB31 and YKB32.</title>
        <authorList>
            <person name="Mochizuki T."/>
            <person name="Berliner A.J."/>
            <person name="Yoshida-Takashima Y."/>
            <person name="Takaki Y."/>
            <person name="Nunoura T."/>
            <person name="Takai K."/>
        </authorList>
    </citation>
    <scope>NUCLEOTIDE SEQUENCE [LARGE SCALE GENOMIC DNA]</scope>
    <source>
        <strain evidence="10 13">YKB31</strain>
        <strain evidence="11 12">YKB32</strain>
    </source>
</reference>
<dbReference type="GO" id="GO:0005737">
    <property type="term" value="C:cytoplasm"/>
    <property type="evidence" value="ECO:0007669"/>
    <property type="project" value="UniProtKB-SubCell"/>
</dbReference>
<evidence type="ECO:0000256" key="7">
    <source>
        <dbReference type="ARBA" id="ARBA00023102"/>
    </source>
</evidence>
<sequence length="94" mass="10471">MSCQIFEKLEAVIRQRIAEGNPQSYTYRLYSSGVSTIARKVGEEAVEVAVAALAEGRERVVEESADLLYHLLVLLNSLGLSLGDVCKELERRMK</sequence>
<dbReference type="GO" id="GO:0004636">
    <property type="term" value="F:phosphoribosyl-ATP diphosphatase activity"/>
    <property type="evidence" value="ECO:0007669"/>
    <property type="project" value="UniProtKB-UniRule"/>
</dbReference>
<dbReference type="RefSeq" id="WP_011007650.1">
    <property type="nucleotide sequence ID" value="NZ_DAIOPL010000005.1"/>
</dbReference>
<evidence type="ECO:0000313" key="10">
    <source>
        <dbReference type="EMBL" id="RFA98499.1"/>
    </source>
</evidence>
<dbReference type="InterPro" id="IPR021130">
    <property type="entry name" value="PRib-ATP_PPHydrolase-like"/>
</dbReference>
<dbReference type="GO" id="GO:0005524">
    <property type="term" value="F:ATP binding"/>
    <property type="evidence" value="ECO:0007669"/>
    <property type="project" value="UniProtKB-KW"/>
</dbReference>
<dbReference type="GeneID" id="1465413"/>
<dbReference type="EC" id="3.6.1.31" evidence="8"/>
<keyword evidence="6 8" id="KW-0067">ATP-binding</keyword>
<dbReference type="SUPFAM" id="SSF101386">
    <property type="entry name" value="all-alpha NTP pyrophosphatases"/>
    <property type="match status" value="1"/>
</dbReference>
<accession>A0A371R3X6</accession>
<keyword evidence="5 8" id="KW-0378">Hydrolase</keyword>
<reference evidence="9" key="2">
    <citation type="journal article" date="2020" name="bioRxiv">
        <title>A rank-normalized archaeal taxonomy based on genome phylogeny resolves widespread incomplete and uneven classifications.</title>
        <authorList>
            <person name="Rinke C."/>
            <person name="Chuvochina M."/>
            <person name="Mussig A.J."/>
            <person name="Chaumeil P.-A."/>
            <person name="Waite D.W."/>
            <person name="Whitman W.B."/>
            <person name="Parks D.H."/>
            <person name="Hugenholtz P."/>
        </authorList>
    </citation>
    <scope>NUCLEOTIDE SEQUENCE</scope>
    <source>
        <strain evidence="9">UBA8839</strain>
    </source>
</reference>
<evidence type="ECO:0000256" key="3">
    <source>
        <dbReference type="ARBA" id="ARBA00022605"/>
    </source>
</evidence>
<comment type="subcellular location">
    <subcellularLocation>
        <location evidence="8">Cytoplasm</location>
    </subcellularLocation>
</comment>
<dbReference type="Pfam" id="PF01503">
    <property type="entry name" value="PRA-PH"/>
    <property type="match status" value="1"/>
</dbReference>
<evidence type="ECO:0000256" key="4">
    <source>
        <dbReference type="ARBA" id="ARBA00022741"/>
    </source>
</evidence>
<dbReference type="InterPro" id="IPR008179">
    <property type="entry name" value="HisE"/>
</dbReference>
<name>A0A371R3X6_9CREN</name>
<keyword evidence="8" id="KW-0963">Cytoplasm</keyword>
<protein>
    <recommendedName>
        <fullName evidence="8">Phosphoribosyl-ATP pyrophosphatase</fullName>
        <shortName evidence="8">PRA-PH</shortName>
        <ecNumber evidence="8">3.6.1.31</ecNumber>
    </recommendedName>
</protein>
<dbReference type="Proteomes" id="UP000257123">
    <property type="component" value="Unassembled WGS sequence"/>
</dbReference>
<dbReference type="OrthoDB" id="39686at2157"/>
<evidence type="ECO:0000313" key="9">
    <source>
        <dbReference type="EMBL" id="HII48060.1"/>
    </source>
</evidence>
<keyword evidence="4 8" id="KW-0547">Nucleotide-binding</keyword>
<dbReference type="OMA" id="DLWFHCM"/>
<dbReference type="Proteomes" id="UP000256877">
    <property type="component" value="Unassembled WGS sequence"/>
</dbReference>
<evidence type="ECO:0000313" key="11">
    <source>
        <dbReference type="EMBL" id="RFA99989.1"/>
    </source>
</evidence>
<evidence type="ECO:0000313" key="12">
    <source>
        <dbReference type="Proteomes" id="UP000256877"/>
    </source>
</evidence>
<dbReference type="NCBIfam" id="TIGR03188">
    <property type="entry name" value="histidine_hisI"/>
    <property type="match status" value="1"/>
</dbReference>
<comment type="pathway">
    <text evidence="2 8">Amino-acid biosynthesis; L-histidine biosynthesis; L-histidine from 5-phospho-alpha-D-ribose 1-diphosphate: step 2/9.</text>
</comment>
<gene>
    <name evidence="8 10" type="primary">hisE</name>
    <name evidence="10" type="ORF">CGL51_00200</name>
    <name evidence="11" type="ORF">CGL52_02165</name>
    <name evidence="9" type="ORF">HA333_11665</name>
</gene>
<evidence type="ECO:0000256" key="1">
    <source>
        <dbReference type="ARBA" id="ARBA00001460"/>
    </source>
</evidence>
<dbReference type="UniPathway" id="UPA00031">
    <property type="reaction ID" value="UER00007"/>
</dbReference>
<dbReference type="AlphaFoldDB" id="A0A371R3X6"/>
<organism evidence="10 13">
    <name type="scientific">Pyrobaculum aerophilum</name>
    <dbReference type="NCBI Taxonomy" id="13773"/>
    <lineage>
        <taxon>Archaea</taxon>
        <taxon>Thermoproteota</taxon>
        <taxon>Thermoprotei</taxon>
        <taxon>Thermoproteales</taxon>
        <taxon>Thermoproteaceae</taxon>
        <taxon>Pyrobaculum</taxon>
    </lineage>
</organism>
<keyword evidence="7 8" id="KW-0368">Histidine biosynthesis</keyword>
<evidence type="ECO:0000256" key="8">
    <source>
        <dbReference type="HAMAP-Rule" id="MF_01020"/>
    </source>
</evidence>
<dbReference type="Proteomes" id="UP000651120">
    <property type="component" value="Unassembled WGS sequence"/>
</dbReference>
<dbReference type="GO" id="GO:0000105">
    <property type="term" value="P:L-histidine biosynthetic process"/>
    <property type="evidence" value="ECO:0007669"/>
    <property type="project" value="UniProtKB-UniRule"/>
</dbReference>
<comment type="catalytic activity">
    <reaction evidence="1 8">
        <text>1-(5-phospho-beta-D-ribosyl)-ATP + H2O = 1-(5-phospho-beta-D-ribosyl)-5'-AMP + diphosphate + H(+)</text>
        <dbReference type="Rhea" id="RHEA:22828"/>
        <dbReference type="ChEBI" id="CHEBI:15377"/>
        <dbReference type="ChEBI" id="CHEBI:15378"/>
        <dbReference type="ChEBI" id="CHEBI:33019"/>
        <dbReference type="ChEBI" id="CHEBI:59457"/>
        <dbReference type="ChEBI" id="CHEBI:73183"/>
        <dbReference type="EC" id="3.6.1.31"/>
    </reaction>
</comment>
<dbReference type="HAMAP" id="MF_01020">
    <property type="entry name" value="HisE"/>
    <property type="match status" value="1"/>
</dbReference>
<dbReference type="EMBL" id="NMUF01000004">
    <property type="protein sequence ID" value="RFA99989.1"/>
    <property type="molecule type" value="Genomic_DNA"/>
</dbReference>
<comment type="similarity">
    <text evidence="8">Belongs to the PRA-PH family.</text>
</comment>
<evidence type="ECO:0000256" key="2">
    <source>
        <dbReference type="ARBA" id="ARBA00005204"/>
    </source>
</evidence>
<comment type="caution">
    <text evidence="10">The sequence shown here is derived from an EMBL/GenBank/DDBJ whole genome shotgun (WGS) entry which is preliminary data.</text>
</comment>
<proteinExistence type="inferred from homology"/>